<accession>A0A0A7PP90</accession>
<dbReference type="STRING" id="1515612.SKP52_14060"/>
<evidence type="ECO:0000313" key="3">
    <source>
        <dbReference type="EMBL" id="AJA09697.1"/>
    </source>
</evidence>
<gene>
    <name evidence="3" type="ORF">SKP52_14060</name>
</gene>
<dbReference type="Gene3D" id="2.40.110.10">
    <property type="entry name" value="Butyryl-CoA Dehydrogenase, subunit A, domain 2"/>
    <property type="match status" value="1"/>
</dbReference>
<name>A0A0A7PP90_9SPHN</name>
<dbReference type="PANTHER" id="PTHR43884">
    <property type="entry name" value="ACYL-COA DEHYDROGENASE"/>
    <property type="match status" value="1"/>
</dbReference>
<dbReference type="SUPFAM" id="SSF56645">
    <property type="entry name" value="Acyl-CoA dehydrogenase NM domain-like"/>
    <property type="match status" value="1"/>
</dbReference>
<dbReference type="Gene3D" id="1.10.540.10">
    <property type="entry name" value="Acyl-CoA dehydrogenase/oxidase, N-terminal domain"/>
    <property type="match status" value="1"/>
</dbReference>
<sequence>MPMTCRDRESGTNKGSASEFISSAPSPFCEIVAAHAAEGDALCRISPVILDAMRSEGLFRTLQPRRFGGGEADIAAFFDKQIEISATDMSTGWLAGVMGVLAFHLALFPAKAQTDVWDANPGALMACSYMQTGKAILTSDGYELSGRWRFASGADYADWFLLGARLERAGEIEPVIFLVPRHDVEILQTWRATGLRGTGSQDLSIERCFVPTHRIHGIRERFLGMSPGLEVNRAPLYRIPLPQLLFRVVSVPAIGALRSGLAALIDHNSLRTDITGQRVAGNPEVRLTVGEVATDIEEMLGILRDGIRQLSAAASEGRNLPLQTRMILRLQASRTAERCCRLMHRIFVAAGASGLTSDAPFGRLLADIQASRQHAANQFQPFGQSLGASLLGMEAEDSLL</sequence>
<dbReference type="InterPro" id="IPR036250">
    <property type="entry name" value="AcylCo_DH-like_C"/>
</dbReference>
<dbReference type="AlphaFoldDB" id="A0A0A7PP90"/>
<dbReference type="InterPro" id="IPR009100">
    <property type="entry name" value="AcylCoA_DH/oxidase_NM_dom_sf"/>
</dbReference>
<keyword evidence="4" id="KW-1185">Reference proteome</keyword>
<proteinExistence type="predicted"/>
<dbReference type="PANTHER" id="PTHR43884:SF40">
    <property type="entry name" value="ACYL-COA DEHYDROGENASE"/>
    <property type="match status" value="1"/>
</dbReference>
<evidence type="ECO:0000313" key="4">
    <source>
        <dbReference type="Proteomes" id="UP000030907"/>
    </source>
</evidence>
<dbReference type="GO" id="GO:0003995">
    <property type="term" value="F:acyl-CoA dehydrogenase activity"/>
    <property type="evidence" value="ECO:0007669"/>
    <property type="project" value="TreeGrafter"/>
</dbReference>
<dbReference type="OrthoDB" id="7316074at2"/>
<dbReference type="PIRSF" id="PIRSF016578">
    <property type="entry name" value="HsaA"/>
    <property type="match status" value="1"/>
</dbReference>
<organism evidence="3 4">
    <name type="scientific">Sphingopyxis fribergensis</name>
    <dbReference type="NCBI Taxonomy" id="1515612"/>
    <lineage>
        <taxon>Bacteria</taxon>
        <taxon>Pseudomonadati</taxon>
        <taxon>Pseudomonadota</taxon>
        <taxon>Alphaproteobacteria</taxon>
        <taxon>Sphingomonadales</taxon>
        <taxon>Sphingomonadaceae</taxon>
        <taxon>Sphingopyxis</taxon>
    </lineage>
</organism>
<dbReference type="KEGG" id="sphk:SKP52_14060"/>
<dbReference type="Gene3D" id="1.20.140.10">
    <property type="entry name" value="Butyryl-CoA Dehydrogenase, subunit A, domain 3"/>
    <property type="match status" value="1"/>
</dbReference>
<dbReference type="InterPro" id="IPR037069">
    <property type="entry name" value="AcylCoA_DH/ox_N_sf"/>
</dbReference>
<dbReference type="EMBL" id="CP009122">
    <property type="protein sequence ID" value="AJA09697.1"/>
    <property type="molecule type" value="Genomic_DNA"/>
</dbReference>
<reference evidence="3 4" key="1">
    <citation type="journal article" date="2015" name="Int. J. Syst. Evol. Microbiol.">
        <title>Description of Sphingopyxis fribergensis sp. nov. - a soil bacterium with the ability to degrade styrene and phenylacetic acid.</title>
        <authorList>
            <person name="Oelschlagel M."/>
            <person name="Ruckert C."/>
            <person name="Kalinowski J."/>
            <person name="Schmidt G."/>
            <person name="Schlomann M."/>
            <person name="Tischler D."/>
        </authorList>
    </citation>
    <scope>NUCLEOTIDE SEQUENCE [LARGE SCALE GENOMIC DNA]</scope>
    <source>
        <strain evidence="3 4">Kp5.2</strain>
    </source>
</reference>
<dbReference type="Pfam" id="PF08028">
    <property type="entry name" value="Acyl-CoA_dh_2"/>
    <property type="match status" value="1"/>
</dbReference>
<dbReference type="GO" id="GO:0050660">
    <property type="term" value="F:flavin adenine dinucleotide binding"/>
    <property type="evidence" value="ECO:0007669"/>
    <property type="project" value="InterPro"/>
</dbReference>
<evidence type="ECO:0000256" key="1">
    <source>
        <dbReference type="ARBA" id="ARBA00023002"/>
    </source>
</evidence>
<dbReference type="InterPro" id="IPR013107">
    <property type="entry name" value="Acyl-CoA_DH_C"/>
</dbReference>
<feature type="domain" description="Acyl-CoA dehydrogenase C-terminal" evidence="2">
    <location>
        <begin position="249"/>
        <end position="378"/>
    </location>
</feature>
<dbReference type="HOGENOM" id="CLU_018204_2_0_5"/>
<dbReference type="InterPro" id="IPR046373">
    <property type="entry name" value="Acyl-CoA_Oxase/DH_mid-dom_sf"/>
</dbReference>
<keyword evidence="1" id="KW-0560">Oxidoreductase</keyword>
<dbReference type="SUPFAM" id="SSF47203">
    <property type="entry name" value="Acyl-CoA dehydrogenase C-terminal domain-like"/>
    <property type="match status" value="1"/>
</dbReference>
<dbReference type="Proteomes" id="UP000030907">
    <property type="component" value="Chromosome"/>
</dbReference>
<protein>
    <recommendedName>
        <fullName evidence="2">Acyl-CoA dehydrogenase C-terminal domain-containing protein</fullName>
    </recommendedName>
</protein>
<evidence type="ECO:0000259" key="2">
    <source>
        <dbReference type="Pfam" id="PF08028"/>
    </source>
</evidence>